<gene>
    <name evidence="6 7" type="primary">deoC</name>
    <name evidence="7" type="ORF">ACFL27_09300</name>
</gene>
<organism evidence="7 8">
    <name type="scientific">candidate division CSSED10-310 bacterium</name>
    <dbReference type="NCBI Taxonomy" id="2855610"/>
    <lineage>
        <taxon>Bacteria</taxon>
        <taxon>Bacteria division CSSED10-310</taxon>
    </lineage>
</organism>
<comment type="similarity">
    <text evidence="1 6">Belongs to the DeoC/FbaB aldolase family. DeoC type 1 subfamily.</text>
</comment>
<comment type="caution">
    <text evidence="7">The sequence shown here is derived from an EMBL/GenBank/DDBJ whole genome shotgun (WGS) entry which is preliminary data.</text>
</comment>
<dbReference type="PIRSF" id="PIRSF001357">
    <property type="entry name" value="DeoC"/>
    <property type="match status" value="1"/>
</dbReference>
<evidence type="ECO:0000256" key="1">
    <source>
        <dbReference type="ARBA" id="ARBA00010936"/>
    </source>
</evidence>
<evidence type="ECO:0000256" key="3">
    <source>
        <dbReference type="ARBA" id="ARBA00023239"/>
    </source>
</evidence>
<evidence type="ECO:0000256" key="2">
    <source>
        <dbReference type="ARBA" id="ARBA00022490"/>
    </source>
</evidence>
<dbReference type="Pfam" id="PF01791">
    <property type="entry name" value="DeoC"/>
    <property type="match status" value="1"/>
</dbReference>
<protein>
    <recommendedName>
        <fullName evidence="6">Deoxyribose-phosphate aldolase</fullName>
        <shortName evidence="6">DERA</shortName>
        <ecNumber evidence="6">4.1.2.4</ecNumber>
    </recommendedName>
    <alternativeName>
        <fullName evidence="6">2-deoxy-D-ribose 5-phosphate aldolase</fullName>
    </alternativeName>
    <alternativeName>
        <fullName evidence="6">Phosphodeoxyriboaldolase</fullName>
        <shortName evidence="6">Deoxyriboaldolase</shortName>
    </alternativeName>
</protein>
<feature type="active site" description="Proton donor/acceptor" evidence="6">
    <location>
        <position position="108"/>
    </location>
</feature>
<dbReference type="Gene3D" id="3.20.20.70">
    <property type="entry name" value="Aldolase class I"/>
    <property type="match status" value="1"/>
</dbReference>
<proteinExistence type="inferred from homology"/>
<comment type="subcellular location">
    <subcellularLocation>
        <location evidence="6">Cytoplasm</location>
    </subcellularLocation>
</comment>
<name>A0ABV6YVZ0_UNCC1</name>
<dbReference type="PANTHER" id="PTHR10889">
    <property type="entry name" value="DEOXYRIBOSE-PHOSPHATE ALDOLASE"/>
    <property type="match status" value="1"/>
</dbReference>
<dbReference type="SUPFAM" id="SSF51569">
    <property type="entry name" value="Aldolase"/>
    <property type="match status" value="1"/>
</dbReference>
<dbReference type="InterPro" id="IPR013785">
    <property type="entry name" value="Aldolase_TIM"/>
</dbReference>
<dbReference type="NCBIfam" id="TIGR00126">
    <property type="entry name" value="deoC"/>
    <property type="match status" value="1"/>
</dbReference>
<keyword evidence="4 6" id="KW-0704">Schiff base</keyword>
<sequence length="240" mass="25027">MIQSGAARITSQLHTPAVPTNLAPYIDHTLLKPEVSLEDLKKICQEAKQFNFKSVCVNPDNVAFCARELKDTSVGVTAVIGFPLGATTSRVKAFETDEALNKGASEIDMVINVGALKDKDYAAVLEDIQQVVRAAHGKIVKVILETGLLNETQKIVGCALAKAAGAHFVKTSTGFGKGGATLDDIQLMRQVVGGEMGVKASGGIRDTETALKMISAGATRIGASASVAIVKGESAPGTGY</sequence>
<comment type="function">
    <text evidence="6">Catalyzes a reversible aldol reaction between acetaldehyde and D-glyceraldehyde 3-phosphate to generate 2-deoxy-D-ribose 5-phosphate.</text>
</comment>
<comment type="pathway">
    <text evidence="6">Carbohydrate degradation; 2-deoxy-D-ribose 1-phosphate degradation; D-glyceraldehyde 3-phosphate and acetaldehyde from 2-deoxy-alpha-D-ribose 1-phosphate: step 2/2.</text>
</comment>
<accession>A0ABV6YVZ0</accession>
<dbReference type="GO" id="GO:0004139">
    <property type="term" value="F:deoxyribose-phosphate aldolase activity"/>
    <property type="evidence" value="ECO:0007669"/>
    <property type="project" value="UniProtKB-EC"/>
</dbReference>
<dbReference type="Proteomes" id="UP001594351">
    <property type="component" value="Unassembled WGS sequence"/>
</dbReference>
<keyword evidence="2 6" id="KW-0963">Cytoplasm</keyword>
<evidence type="ECO:0000313" key="8">
    <source>
        <dbReference type="Proteomes" id="UP001594351"/>
    </source>
</evidence>
<reference evidence="7 8" key="1">
    <citation type="submission" date="2024-09" db="EMBL/GenBank/DDBJ databases">
        <title>Laminarin stimulates single cell rates of sulfate reduction while oxygen inhibits transcriptomic activity in coastal marine sediment.</title>
        <authorList>
            <person name="Lindsay M."/>
            <person name="Orcutt B."/>
            <person name="Emerson D."/>
            <person name="Stepanauskas R."/>
            <person name="D'Angelo T."/>
        </authorList>
    </citation>
    <scope>NUCLEOTIDE SEQUENCE [LARGE SCALE GENOMIC DNA]</scope>
    <source>
        <strain evidence="7">SAG AM-311-K15</strain>
    </source>
</reference>
<dbReference type="EMBL" id="JBHPBY010000095">
    <property type="protein sequence ID" value="MFC1850372.1"/>
    <property type="molecule type" value="Genomic_DNA"/>
</dbReference>
<keyword evidence="3 6" id="KW-0456">Lyase</keyword>
<comment type="catalytic activity">
    <reaction evidence="5 6">
        <text>2-deoxy-D-ribose 5-phosphate = D-glyceraldehyde 3-phosphate + acetaldehyde</text>
        <dbReference type="Rhea" id="RHEA:12821"/>
        <dbReference type="ChEBI" id="CHEBI:15343"/>
        <dbReference type="ChEBI" id="CHEBI:59776"/>
        <dbReference type="ChEBI" id="CHEBI:62877"/>
        <dbReference type="EC" id="4.1.2.4"/>
    </reaction>
</comment>
<dbReference type="PANTHER" id="PTHR10889:SF1">
    <property type="entry name" value="DEOXYRIBOSE-PHOSPHATE ALDOLASE"/>
    <property type="match status" value="1"/>
</dbReference>
<dbReference type="HAMAP" id="MF_00114">
    <property type="entry name" value="DeoC_type1"/>
    <property type="match status" value="1"/>
</dbReference>
<evidence type="ECO:0000313" key="7">
    <source>
        <dbReference type="EMBL" id="MFC1850372.1"/>
    </source>
</evidence>
<dbReference type="InterPro" id="IPR002915">
    <property type="entry name" value="DeoC/FbaB/LacD_aldolase"/>
</dbReference>
<dbReference type="SMART" id="SM01133">
    <property type="entry name" value="DeoC"/>
    <property type="match status" value="1"/>
</dbReference>
<dbReference type="EC" id="4.1.2.4" evidence="6"/>
<evidence type="ECO:0000256" key="4">
    <source>
        <dbReference type="ARBA" id="ARBA00023270"/>
    </source>
</evidence>
<dbReference type="InterPro" id="IPR011343">
    <property type="entry name" value="DeoC"/>
</dbReference>
<dbReference type="CDD" id="cd00959">
    <property type="entry name" value="DeoC"/>
    <property type="match status" value="1"/>
</dbReference>
<keyword evidence="8" id="KW-1185">Reference proteome</keyword>
<feature type="active site" description="Schiff-base intermediate with acetaldehyde" evidence="6">
    <location>
        <position position="170"/>
    </location>
</feature>
<dbReference type="InterPro" id="IPR028581">
    <property type="entry name" value="DeoC_typeI"/>
</dbReference>
<evidence type="ECO:0000256" key="5">
    <source>
        <dbReference type="ARBA" id="ARBA00048791"/>
    </source>
</evidence>
<evidence type="ECO:0000256" key="6">
    <source>
        <dbReference type="HAMAP-Rule" id="MF_00114"/>
    </source>
</evidence>
<feature type="active site" description="Proton donor/acceptor" evidence="6">
    <location>
        <position position="199"/>
    </location>
</feature>